<evidence type="ECO:0000313" key="2">
    <source>
        <dbReference type="Proteomes" id="UP001569414"/>
    </source>
</evidence>
<dbReference type="RefSeq" id="WP_371844776.1">
    <property type="nucleotide sequence ID" value="NZ_JBGMEL010000024.1"/>
</dbReference>
<sequence length="157" mass="17505">MSYQAVELSASAEISQHNIKTEISTVRYLSAHAELFYKTGTKNVRDHQLKEVFGVLKNLHGDVKNLLKGPPFNSSPTVPDMEIKHRPVALISESPPSSLINTLIECEKFQKNQQLQIIQSLCGFRLGLALSAQTAKLQIAIDQLKNIATTQTAYMRQ</sequence>
<proteinExistence type="predicted"/>
<evidence type="ECO:0000313" key="1">
    <source>
        <dbReference type="EMBL" id="MFA0792402.1"/>
    </source>
</evidence>
<protein>
    <submittedName>
        <fullName evidence="1">Uncharacterized protein</fullName>
    </submittedName>
</protein>
<organism evidence="1 2">
    <name type="scientific">Microbulbifer echini</name>
    <dbReference type="NCBI Taxonomy" id="1529067"/>
    <lineage>
        <taxon>Bacteria</taxon>
        <taxon>Pseudomonadati</taxon>
        <taxon>Pseudomonadota</taxon>
        <taxon>Gammaproteobacteria</taxon>
        <taxon>Cellvibrionales</taxon>
        <taxon>Microbulbiferaceae</taxon>
        <taxon>Microbulbifer</taxon>
    </lineage>
</organism>
<name>A0ABV4NS85_9GAMM</name>
<gene>
    <name evidence="1" type="ORF">ACCI51_17830</name>
</gene>
<reference evidence="1 2" key="1">
    <citation type="submission" date="2024-08" db="EMBL/GenBank/DDBJ databases">
        <authorList>
            <person name="Ishaq N."/>
        </authorList>
    </citation>
    <scope>NUCLEOTIDE SEQUENCE [LARGE SCALE GENOMIC DNA]</scope>
    <source>
        <strain evidence="1 2">JCM 30400</strain>
    </source>
</reference>
<dbReference type="EMBL" id="JBGMEL010000024">
    <property type="protein sequence ID" value="MFA0792402.1"/>
    <property type="molecule type" value="Genomic_DNA"/>
</dbReference>
<comment type="caution">
    <text evidence="1">The sequence shown here is derived from an EMBL/GenBank/DDBJ whole genome shotgun (WGS) entry which is preliminary data.</text>
</comment>
<accession>A0ABV4NS85</accession>
<keyword evidence="2" id="KW-1185">Reference proteome</keyword>
<dbReference type="Proteomes" id="UP001569414">
    <property type="component" value="Unassembled WGS sequence"/>
</dbReference>